<comment type="caution">
    <text evidence="4">The sequence shown here is derived from an EMBL/GenBank/DDBJ whole genome shotgun (WGS) entry which is preliminary data.</text>
</comment>
<proteinExistence type="predicted"/>
<dbReference type="NCBIfam" id="TIGR04183">
    <property type="entry name" value="Por_Secre_tail"/>
    <property type="match status" value="1"/>
</dbReference>
<sequence length="938" mass="106864">MKRLILALYLVALSPLAFAQKELNFQTIDIAKNGDTSVSNFISGAGDYVFFANNKLTKLNKQTKQYSFVNTGNNNLRNTELISDGINHFFNYTDGKLLLKYAEDGQVETIKSSFYFNKIIKVDDSVSYILYSDSYDTTNSRLAKISNGAFEDVLNLETDSKLMGISIENNKVIVLYVNKISITNLTNNEVVNFSIENTMNYGNQIPNFNLDIVDSKLYFKSVVNYQTTVKSFDLNTYSFQNTTIPNYTLGSVRKVGDTTLFIYNYNLYIINSNSTISRIDLGNYSLNYYSTLDISHNNSIFTFIFSNQTGSYETAKIDILTGQLELISYLNDTNFLENNSFGDKQYYIKGDNLEVYNISNGERQVLTSNIKVEKILSVSNDEIILHATTPKTGAEIFAYNNVSSSIEYFGDLNNSPNTNPKAFINVGNKVFYQALSDNLYVTEGTEETTRKVFDVSLNNNTLGNLMKGIEFKGKLYFSGIRPGINSGSELWFSDGTPEGTQEIEINTTTAGPHSVVSGFRNFIGKGENRFYFVGNTPHQGDELWTSDGTREGTRIVKEFSPGSNSTYFSTTDDSIIGDLLYFLRPNYLEGSYVFFDLWVTDGSEQGTRKLNRISEVVRTDSFNTEGIIAVTDNYVYYTYSYQPENYFLFERRLYRYNLNTAEIEFIDKVKSNKTTKLTKDNIYYTKDNNYYSYNIHTGVKILIEENFGYLEDDMMVLKDCGNYLLYGDTDYSLNFRDVRIKDKTSNENLMTLTHGYFNNNNTLCISNKPLLFQNSAYDSVILGTYFTIENNQVSPIPIKLDDIFYDNIDYMGEMIYNEELNKILGSTIFQTDYGNELVVSNVDFIFLNTTENSTTEFSSKKNNVVVYPNPTNGKLNVKISKGELISYSLYDMLGREIKMDINLYKNHILINLSNFSTGVYNLNLITSEGRESKKIIIK</sequence>
<dbReference type="InterPro" id="IPR026444">
    <property type="entry name" value="Secre_tail"/>
</dbReference>
<dbReference type="Proteomes" id="UP000608754">
    <property type="component" value="Unassembled WGS sequence"/>
</dbReference>
<evidence type="ECO:0000259" key="3">
    <source>
        <dbReference type="Pfam" id="PF18962"/>
    </source>
</evidence>
<keyword evidence="1 2" id="KW-0732">Signal</keyword>
<protein>
    <submittedName>
        <fullName evidence="4">T9SS type A sorting domain-containing protein</fullName>
    </submittedName>
</protein>
<dbReference type="Pfam" id="PF18962">
    <property type="entry name" value="Por_Secre_tail"/>
    <property type="match status" value="1"/>
</dbReference>
<feature type="domain" description="Secretion system C-terminal sorting" evidence="3">
    <location>
        <begin position="866"/>
        <end position="937"/>
    </location>
</feature>
<evidence type="ECO:0000256" key="2">
    <source>
        <dbReference type="SAM" id="SignalP"/>
    </source>
</evidence>
<name>A0A8J7K3Z3_9FLAO</name>
<reference evidence="4" key="1">
    <citation type="submission" date="2020-10" db="EMBL/GenBank/DDBJ databases">
        <authorList>
            <person name="Lu T."/>
            <person name="Wang Q."/>
            <person name="Han X."/>
        </authorList>
    </citation>
    <scope>NUCLEOTIDE SEQUENCE</scope>
    <source>
        <strain evidence="4">WQ 117</strain>
    </source>
</reference>
<evidence type="ECO:0000313" key="5">
    <source>
        <dbReference type="Proteomes" id="UP000608754"/>
    </source>
</evidence>
<dbReference type="RefSeq" id="WP_194182303.1">
    <property type="nucleotide sequence ID" value="NZ_JADGIK010000002.1"/>
</dbReference>
<evidence type="ECO:0000256" key="1">
    <source>
        <dbReference type="ARBA" id="ARBA00022729"/>
    </source>
</evidence>
<dbReference type="EMBL" id="JADGIK010000002">
    <property type="protein sequence ID" value="MBF0596779.1"/>
    <property type="molecule type" value="Genomic_DNA"/>
</dbReference>
<feature type="chain" id="PRO_5035196390" evidence="2">
    <location>
        <begin position="20"/>
        <end position="938"/>
    </location>
</feature>
<accession>A0A8J7K3Z3</accession>
<gene>
    <name evidence="4" type="ORF">IM532_04835</name>
</gene>
<organism evidence="4 5">
    <name type="scientific">Faecalibacter rhinopitheci</name>
    <dbReference type="NCBI Taxonomy" id="2779678"/>
    <lineage>
        <taxon>Bacteria</taxon>
        <taxon>Pseudomonadati</taxon>
        <taxon>Bacteroidota</taxon>
        <taxon>Flavobacteriia</taxon>
        <taxon>Flavobacteriales</taxon>
        <taxon>Weeksellaceae</taxon>
        <taxon>Faecalibacter</taxon>
    </lineage>
</organism>
<feature type="signal peptide" evidence="2">
    <location>
        <begin position="1"/>
        <end position="19"/>
    </location>
</feature>
<evidence type="ECO:0000313" key="4">
    <source>
        <dbReference type="EMBL" id="MBF0596779.1"/>
    </source>
</evidence>
<keyword evidence="5" id="KW-1185">Reference proteome</keyword>
<dbReference type="AlphaFoldDB" id="A0A8J7K3Z3"/>